<proteinExistence type="inferred from homology"/>
<comment type="similarity">
    <text evidence="1">Belongs to the transferase hexapeptide repeat family.</text>
</comment>
<dbReference type="Gene3D" id="2.160.10.10">
    <property type="entry name" value="Hexapeptide repeat proteins"/>
    <property type="match status" value="1"/>
</dbReference>
<dbReference type="PANTHER" id="PTHR43300">
    <property type="entry name" value="ACETYLTRANSFERASE"/>
    <property type="match status" value="1"/>
</dbReference>
<accession>A0AAN1RW11</accession>
<dbReference type="EMBL" id="CP024172">
    <property type="protein sequence ID" value="AZW17117.1"/>
    <property type="molecule type" value="Genomic_DNA"/>
</dbReference>
<evidence type="ECO:0000313" key="3">
    <source>
        <dbReference type="Proteomes" id="UP000282741"/>
    </source>
</evidence>
<dbReference type="SUPFAM" id="SSF51161">
    <property type="entry name" value="Trimeric LpxA-like enzymes"/>
    <property type="match status" value="1"/>
</dbReference>
<organism evidence="2 3">
    <name type="scientific">Bordetella hinzii</name>
    <dbReference type="NCBI Taxonomy" id="103855"/>
    <lineage>
        <taxon>Bacteria</taxon>
        <taxon>Pseudomonadati</taxon>
        <taxon>Pseudomonadota</taxon>
        <taxon>Betaproteobacteria</taxon>
        <taxon>Burkholderiales</taxon>
        <taxon>Alcaligenaceae</taxon>
        <taxon>Bordetella</taxon>
    </lineage>
</organism>
<protein>
    <submittedName>
        <fullName evidence="2">Uncharacterized protein</fullName>
    </submittedName>
</protein>
<dbReference type="InterPro" id="IPR001451">
    <property type="entry name" value="Hexapep"/>
</dbReference>
<gene>
    <name evidence="2" type="ORF">CS347_10200</name>
</gene>
<dbReference type="InterPro" id="IPR011004">
    <property type="entry name" value="Trimer_LpxA-like_sf"/>
</dbReference>
<reference evidence="3" key="1">
    <citation type="submission" date="2017-10" db="EMBL/GenBank/DDBJ databases">
        <title>Whole genome sequencing of various Bordetella species.</title>
        <authorList>
            <person name="Weigand M.R."/>
            <person name="Loparev V."/>
            <person name="Peng Y."/>
            <person name="Bowden K.E."/>
            <person name="Tondella M.L."/>
            <person name="Williams M.M."/>
        </authorList>
    </citation>
    <scope>NUCLEOTIDE SEQUENCE [LARGE SCALE GENOMIC DNA]</scope>
    <source>
        <strain evidence="3">H720</strain>
    </source>
</reference>
<evidence type="ECO:0000313" key="2">
    <source>
        <dbReference type="EMBL" id="AZW17117.1"/>
    </source>
</evidence>
<evidence type="ECO:0000256" key="1">
    <source>
        <dbReference type="ARBA" id="ARBA00007274"/>
    </source>
</evidence>
<dbReference type="Pfam" id="PF00132">
    <property type="entry name" value="Hexapep"/>
    <property type="match status" value="1"/>
</dbReference>
<dbReference type="InterPro" id="IPR050179">
    <property type="entry name" value="Trans_hexapeptide_repeat"/>
</dbReference>
<dbReference type="PANTHER" id="PTHR43300:SF7">
    <property type="entry name" value="UDP-N-ACETYLBACILLOSAMINE N-ACETYLTRANSFERASE"/>
    <property type="match status" value="1"/>
</dbReference>
<dbReference type="Proteomes" id="UP000282741">
    <property type="component" value="Chromosome"/>
</dbReference>
<sequence length="219" mass="23193">MRMVTSGIPVILAQPYLPGMVRRYLGHRVAGADIRRVDWRPGMGFDSDEAMLAELAGRECLLFAGMGSDGNTTARAGLFASLTRAGARILPAVFDAALLAEDVTLGHGTLVYPQAIIDGGVSIGYNTLIGPNAIIEAGCVIGNHCVIGANVILKAGTRVESSVLLADGCHVGEARSFPDRPFITIRRGVAVRDATRIRDDMASNVMIDASVGDTIRVFR</sequence>
<name>A0AAN1RW11_9BORD</name>
<dbReference type="AlphaFoldDB" id="A0AAN1RW11"/>